<evidence type="ECO:0000256" key="1">
    <source>
        <dbReference type="ARBA" id="ARBA00004141"/>
    </source>
</evidence>
<dbReference type="GO" id="GO:0016887">
    <property type="term" value="F:ATP hydrolysis activity"/>
    <property type="evidence" value="ECO:0007669"/>
    <property type="project" value="InterPro"/>
</dbReference>
<dbReference type="FunFam" id="3.40.50.300:FF:001225">
    <property type="entry name" value="ATP-binding cassette sub-family G member"/>
    <property type="match status" value="1"/>
</dbReference>
<keyword evidence="5" id="KW-0812">Transmembrane</keyword>
<keyword evidence="6" id="KW-0547">Nucleotide-binding</keyword>
<dbReference type="EMBL" id="GDIQ01059163">
    <property type="protein sequence ID" value="JAN35574.1"/>
    <property type="molecule type" value="Transcribed_RNA"/>
</dbReference>
<evidence type="ECO:0000256" key="8">
    <source>
        <dbReference type="ARBA" id="ARBA00022989"/>
    </source>
</evidence>
<dbReference type="GO" id="GO:0140359">
    <property type="term" value="F:ABC-type transporter activity"/>
    <property type="evidence" value="ECO:0007669"/>
    <property type="project" value="InterPro"/>
</dbReference>
<sequence length="652" mass="72963">MELNVWEGEYKAVPTNQLLDTTKNGGDEVLNLSSSGATQPVTYSWENITVFYETTPGNCLTRLCKKSPPIRKKILDNVTGIVRPGEFLAIMGASGAGKTTLLNCLTFRNSGQLKISGERYLNGAKVNTDTLARISGYVQQDDLFISTLTVHEHLRFQALLRMDTHLTYEERMTRVEEVINELGLTKCSGSMIGHPERGIKGISGGERKRLAFASEVLTNPSLMFCDEPTSGLDSYMAQNIVQVLKNIASTGKTVVCTIHQPSSEVFALFDRILLMAEGRTAFLGPVSDALSFFSSQGLPCPPNYNPADYYIHTLAIVPGQEIESRKKSKEICDAYESSQAGQQILEIVKANRSFKLSESQEFPLDEVNVRKSPYKASWFAQFRAVFWRSLISVLREPAVLRVKAFQTIFISMLIALIYQGQTLQYDNVRNIQGALFIFLTNMTFQNVFGVVNVITSELPIFLREHFNGMYRTDIYFLCKTLADLPVYVVFPFIFVTIPYYAIGLNPEAERFFIACGIVILVANVATSFGYMISCLAGSTQVALAMAAPLIIPLLLFGGFFLQNGAVPIYFDWMRYISWFMYGNEALSINQWVGVRFNDTVCPNGVCTGEQILKNFDFDPNLFYRDIGGLCGLIVGFRFLAFFALLSKTYRKN</sequence>
<organism evidence="11">
    <name type="scientific">Daphnia magna</name>
    <dbReference type="NCBI Taxonomy" id="35525"/>
    <lineage>
        <taxon>Eukaryota</taxon>
        <taxon>Metazoa</taxon>
        <taxon>Ecdysozoa</taxon>
        <taxon>Arthropoda</taxon>
        <taxon>Crustacea</taxon>
        <taxon>Branchiopoda</taxon>
        <taxon>Diplostraca</taxon>
        <taxon>Cladocera</taxon>
        <taxon>Anomopoda</taxon>
        <taxon>Daphniidae</taxon>
        <taxon>Daphnia</taxon>
    </lineage>
</organism>
<dbReference type="GO" id="GO:0005886">
    <property type="term" value="C:plasma membrane"/>
    <property type="evidence" value="ECO:0007669"/>
    <property type="project" value="TreeGrafter"/>
</dbReference>
<dbReference type="NCBIfam" id="TIGR00955">
    <property type="entry name" value="3a01204"/>
    <property type="match status" value="1"/>
</dbReference>
<dbReference type="InterPro" id="IPR017871">
    <property type="entry name" value="ABC_transporter-like_CS"/>
</dbReference>
<dbReference type="InterPro" id="IPR003439">
    <property type="entry name" value="ABC_transporter-like_ATP-bd"/>
</dbReference>
<dbReference type="PANTHER" id="PTHR48041">
    <property type="entry name" value="ABC TRANSPORTER G FAMILY MEMBER 28"/>
    <property type="match status" value="1"/>
</dbReference>
<dbReference type="Pfam" id="PF19055">
    <property type="entry name" value="ABC2_membrane_7"/>
    <property type="match status" value="1"/>
</dbReference>
<evidence type="ECO:0000256" key="3">
    <source>
        <dbReference type="ARBA" id="ARBA00022448"/>
    </source>
</evidence>
<keyword evidence="3" id="KW-0813">Transport</keyword>
<dbReference type="InterPro" id="IPR003593">
    <property type="entry name" value="AAA+_ATPase"/>
</dbReference>
<evidence type="ECO:0000256" key="10">
    <source>
        <dbReference type="ARBA" id="ARBA00039188"/>
    </source>
</evidence>
<dbReference type="PANTHER" id="PTHR48041:SF129">
    <property type="entry name" value="PROTEIN WHITE"/>
    <property type="match status" value="1"/>
</dbReference>
<dbReference type="InterPro" id="IPR005284">
    <property type="entry name" value="Pigment_permease/Abcg"/>
</dbReference>
<dbReference type="OrthoDB" id="66620at2759"/>
<accession>A0A0P6EQS5</accession>
<dbReference type="InterPro" id="IPR050352">
    <property type="entry name" value="ABCG_transporters"/>
</dbReference>
<protein>
    <recommendedName>
        <fullName evidence="10">Protein white</fullName>
    </recommendedName>
</protein>
<dbReference type="GO" id="GO:0031409">
    <property type="term" value="F:pigment binding"/>
    <property type="evidence" value="ECO:0007669"/>
    <property type="project" value="UniProtKB-KW"/>
</dbReference>
<keyword evidence="4" id="KW-0608">Pigment</keyword>
<dbReference type="GO" id="GO:0005524">
    <property type="term" value="F:ATP binding"/>
    <property type="evidence" value="ECO:0007669"/>
    <property type="project" value="UniProtKB-KW"/>
</dbReference>
<dbReference type="Pfam" id="PF01061">
    <property type="entry name" value="ABC2_membrane"/>
    <property type="match status" value="1"/>
</dbReference>
<dbReference type="SMART" id="SM00382">
    <property type="entry name" value="AAA"/>
    <property type="match status" value="1"/>
</dbReference>
<evidence type="ECO:0000256" key="5">
    <source>
        <dbReference type="ARBA" id="ARBA00022692"/>
    </source>
</evidence>
<keyword evidence="7 11" id="KW-0067">ATP-binding</keyword>
<reference evidence="11" key="1">
    <citation type="submission" date="2015-10" db="EMBL/GenBank/DDBJ databases">
        <title>EvidentialGene: Evidence-directed Construction of Complete mRNA Transcriptomes without Genomes.</title>
        <authorList>
            <person name="Gilbert D.G."/>
        </authorList>
    </citation>
    <scope>NUCLEOTIDE SEQUENCE</scope>
</reference>
<dbReference type="PROSITE" id="PS00211">
    <property type="entry name" value="ABC_TRANSPORTER_1"/>
    <property type="match status" value="1"/>
</dbReference>
<proteinExistence type="inferred from homology"/>
<evidence type="ECO:0000256" key="7">
    <source>
        <dbReference type="ARBA" id="ARBA00022840"/>
    </source>
</evidence>
<dbReference type="SUPFAM" id="SSF52540">
    <property type="entry name" value="P-loop containing nucleoside triphosphate hydrolases"/>
    <property type="match status" value="1"/>
</dbReference>
<evidence type="ECO:0000313" key="11">
    <source>
        <dbReference type="EMBL" id="JAN35574.1"/>
    </source>
</evidence>
<evidence type="ECO:0000256" key="6">
    <source>
        <dbReference type="ARBA" id="ARBA00022741"/>
    </source>
</evidence>
<dbReference type="InterPro" id="IPR043926">
    <property type="entry name" value="ABCG_dom"/>
</dbReference>
<evidence type="ECO:0000256" key="4">
    <source>
        <dbReference type="ARBA" id="ARBA00022474"/>
    </source>
</evidence>
<name>A0A0P6EQS5_9CRUS</name>
<evidence type="ECO:0000256" key="9">
    <source>
        <dbReference type="ARBA" id="ARBA00023136"/>
    </source>
</evidence>
<dbReference type="InterPro" id="IPR013525">
    <property type="entry name" value="ABC2_TM"/>
</dbReference>
<evidence type="ECO:0000256" key="2">
    <source>
        <dbReference type="ARBA" id="ARBA00005814"/>
    </source>
</evidence>
<comment type="similarity">
    <text evidence="2">Belongs to the ABC transporter superfamily. ABCG family. Eye pigment precursor importer (TC 3.A.1.204) subfamily.</text>
</comment>
<keyword evidence="9" id="KW-0472">Membrane</keyword>
<dbReference type="PROSITE" id="PS50893">
    <property type="entry name" value="ABC_TRANSPORTER_2"/>
    <property type="match status" value="1"/>
</dbReference>
<dbReference type="GO" id="GO:0030659">
    <property type="term" value="C:cytoplasmic vesicle membrane"/>
    <property type="evidence" value="ECO:0007669"/>
    <property type="project" value="TreeGrafter"/>
</dbReference>
<keyword evidence="8" id="KW-1133">Transmembrane helix</keyword>
<dbReference type="Gene3D" id="3.40.50.300">
    <property type="entry name" value="P-loop containing nucleotide triphosphate hydrolases"/>
    <property type="match status" value="1"/>
</dbReference>
<dbReference type="InterPro" id="IPR027417">
    <property type="entry name" value="P-loop_NTPase"/>
</dbReference>
<dbReference type="CDD" id="cd03213">
    <property type="entry name" value="ABCG_EPDR"/>
    <property type="match status" value="1"/>
</dbReference>
<dbReference type="AlphaFoldDB" id="A0A0P6EQS5"/>
<comment type="subcellular location">
    <subcellularLocation>
        <location evidence="1">Membrane</location>
        <topology evidence="1">Multi-pass membrane protein</topology>
    </subcellularLocation>
</comment>
<dbReference type="Pfam" id="PF00005">
    <property type="entry name" value="ABC_tran"/>
    <property type="match status" value="1"/>
</dbReference>